<sequence length="76" mass="8514">MVKEKKKVIPTISKLRAKSIPGSTISCCVLGERFPANSYRYLMHRPPVVRGRRGPPIRFGLPHGTAITGPIYELLR</sequence>
<gene>
    <name evidence="1" type="ORF">CEXT_456011</name>
</gene>
<protein>
    <submittedName>
        <fullName evidence="1">Uncharacterized protein</fullName>
    </submittedName>
</protein>
<dbReference type="EMBL" id="BPLR01019232">
    <property type="protein sequence ID" value="GIZ05181.1"/>
    <property type="molecule type" value="Genomic_DNA"/>
</dbReference>
<evidence type="ECO:0000313" key="1">
    <source>
        <dbReference type="EMBL" id="GIZ05181.1"/>
    </source>
</evidence>
<evidence type="ECO:0000313" key="2">
    <source>
        <dbReference type="Proteomes" id="UP001054945"/>
    </source>
</evidence>
<dbReference type="AlphaFoldDB" id="A0AAV4YGM5"/>
<accession>A0AAV4YGM5</accession>
<organism evidence="1 2">
    <name type="scientific">Caerostris extrusa</name>
    <name type="common">Bark spider</name>
    <name type="synonym">Caerostris bankana</name>
    <dbReference type="NCBI Taxonomy" id="172846"/>
    <lineage>
        <taxon>Eukaryota</taxon>
        <taxon>Metazoa</taxon>
        <taxon>Ecdysozoa</taxon>
        <taxon>Arthropoda</taxon>
        <taxon>Chelicerata</taxon>
        <taxon>Arachnida</taxon>
        <taxon>Araneae</taxon>
        <taxon>Araneomorphae</taxon>
        <taxon>Entelegynae</taxon>
        <taxon>Araneoidea</taxon>
        <taxon>Araneidae</taxon>
        <taxon>Caerostris</taxon>
    </lineage>
</organism>
<reference evidence="1 2" key="1">
    <citation type="submission" date="2021-06" db="EMBL/GenBank/DDBJ databases">
        <title>Caerostris extrusa draft genome.</title>
        <authorList>
            <person name="Kono N."/>
            <person name="Arakawa K."/>
        </authorList>
    </citation>
    <scope>NUCLEOTIDE SEQUENCE [LARGE SCALE GENOMIC DNA]</scope>
</reference>
<keyword evidence="2" id="KW-1185">Reference proteome</keyword>
<comment type="caution">
    <text evidence="1">The sequence shown here is derived from an EMBL/GenBank/DDBJ whole genome shotgun (WGS) entry which is preliminary data.</text>
</comment>
<dbReference type="Proteomes" id="UP001054945">
    <property type="component" value="Unassembled WGS sequence"/>
</dbReference>
<name>A0AAV4YGM5_CAEEX</name>
<proteinExistence type="predicted"/>